<dbReference type="InterPro" id="IPR011992">
    <property type="entry name" value="EF-hand-dom_pair"/>
</dbReference>
<dbReference type="PANTHER" id="PTHR35709:SF1">
    <property type="entry name" value="PROTEIN PROTON GRADIENT REGULATION 5, CHLOROPLASTIC"/>
    <property type="match status" value="1"/>
</dbReference>
<evidence type="ECO:0000256" key="1">
    <source>
        <dbReference type="ARBA" id="ARBA00022837"/>
    </source>
</evidence>
<organism evidence="3 4">
    <name type="scientific">Triparma retinervis</name>
    <dbReference type="NCBI Taxonomy" id="2557542"/>
    <lineage>
        <taxon>Eukaryota</taxon>
        <taxon>Sar</taxon>
        <taxon>Stramenopiles</taxon>
        <taxon>Ochrophyta</taxon>
        <taxon>Bolidophyceae</taxon>
        <taxon>Parmales</taxon>
        <taxon>Triparmaceae</taxon>
        <taxon>Triparma</taxon>
    </lineage>
</organism>
<keyword evidence="4" id="KW-1185">Reference proteome</keyword>
<gene>
    <name evidence="3" type="ORF">TrRE_jg2930</name>
</gene>
<dbReference type="InterPro" id="IPR018247">
    <property type="entry name" value="EF_Hand_1_Ca_BS"/>
</dbReference>
<dbReference type="InterPro" id="IPR002048">
    <property type="entry name" value="EF_hand_dom"/>
</dbReference>
<dbReference type="SUPFAM" id="SSF47473">
    <property type="entry name" value="EF-hand"/>
    <property type="match status" value="1"/>
</dbReference>
<keyword evidence="1" id="KW-0106">Calcium</keyword>
<dbReference type="EMBL" id="BRXZ01003022">
    <property type="protein sequence ID" value="GMH46328.1"/>
    <property type="molecule type" value="Genomic_DNA"/>
</dbReference>
<sequence>GIFSPLVEAAKITIGDDDLKQLRADVIVKHSKVIGAFVDTSTSPFGRIALKKLFEAADKNGDGVLTPSEIKEACSALGFTWIDDDKSKSLVERADVDENDVIDFEEFVKSTPKVLRTNLIRLAKKNGNDLGFLV</sequence>
<dbReference type="AlphaFoldDB" id="A0A9W6Z845"/>
<dbReference type="PANTHER" id="PTHR35709">
    <property type="entry name" value="PROTEIN PROTON GRADIENT REGULATION 5, CHLOROPLASTIC"/>
    <property type="match status" value="1"/>
</dbReference>
<name>A0A9W6Z845_9STRA</name>
<dbReference type="GO" id="GO:0009644">
    <property type="term" value="P:response to high light intensity"/>
    <property type="evidence" value="ECO:0007669"/>
    <property type="project" value="InterPro"/>
</dbReference>
<reference evidence="3" key="1">
    <citation type="submission" date="2022-07" db="EMBL/GenBank/DDBJ databases">
        <title>Genome analysis of Parmales, a sister group of diatoms, reveals the evolutionary specialization of diatoms from phago-mixotrophs to photoautotrophs.</title>
        <authorList>
            <person name="Ban H."/>
            <person name="Sato S."/>
            <person name="Yoshikawa S."/>
            <person name="Kazumasa Y."/>
            <person name="Nakamura Y."/>
            <person name="Ichinomiya M."/>
            <person name="Saitoh K."/>
            <person name="Sato N."/>
            <person name="Blanc-Mathieu R."/>
            <person name="Endo H."/>
            <person name="Kuwata A."/>
            <person name="Ogata H."/>
        </authorList>
    </citation>
    <scope>NUCLEOTIDE SEQUENCE</scope>
</reference>
<accession>A0A9W6Z845</accession>
<dbReference type="Pfam" id="PF13499">
    <property type="entry name" value="EF-hand_7"/>
    <property type="match status" value="1"/>
</dbReference>
<dbReference type="GO" id="GO:0009773">
    <property type="term" value="P:photosynthetic electron transport in photosystem I"/>
    <property type="evidence" value="ECO:0007669"/>
    <property type="project" value="InterPro"/>
</dbReference>
<dbReference type="InterPro" id="IPR037497">
    <property type="entry name" value="PGR5"/>
</dbReference>
<dbReference type="Gene3D" id="1.10.238.10">
    <property type="entry name" value="EF-hand"/>
    <property type="match status" value="1"/>
</dbReference>
<feature type="domain" description="EF-hand" evidence="2">
    <location>
        <begin position="45"/>
        <end position="80"/>
    </location>
</feature>
<evidence type="ECO:0000313" key="3">
    <source>
        <dbReference type="EMBL" id="GMH46328.1"/>
    </source>
</evidence>
<dbReference type="SMART" id="SM00054">
    <property type="entry name" value="EFh"/>
    <property type="match status" value="1"/>
</dbReference>
<dbReference type="Proteomes" id="UP001165082">
    <property type="component" value="Unassembled WGS sequence"/>
</dbReference>
<comment type="caution">
    <text evidence="3">The sequence shown here is derived from an EMBL/GenBank/DDBJ whole genome shotgun (WGS) entry which is preliminary data.</text>
</comment>
<proteinExistence type="predicted"/>
<feature type="non-terminal residue" evidence="3">
    <location>
        <position position="1"/>
    </location>
</feature>
<evidence type="ECO:0000313" key="4">
    <source>
        <dbReference type="Proteomes" id="UP001165082"/>
    </source>
</evidence>
<dbReference type="PROSITE" id="PS50222">
    <property type="entry name" value="EF_HAND_2"/>
    <property type="match status" value="1"/>
</dbReference>
<dbReference type="PROSITE" id="PS00018">
    <property type="entry name" value="EF_HAND_1"/>
    <property type="match status" value="2"/>
</dbReference>
<dbReference type="OrthoDB" id="26525at2759"/>
<protein>
    <recommendedName>
        <fullName evidence="2">EF-hand domain-containing protein</fullName>
    </recommendedName>
</protein>
<evidence type="ECO:0000259" key="2">
    <source>
        <dbReference type="PROSITE" id="PS50222"/>
    </source>
</evidence>
<dbReference type="GO" id="GO:0005509">
    <property type="term" value="F:calcium ion binding"/>
    <property type="evidence" value="ECO:0007669"/>
    <property type="project" value="InterPro"/>
</dbReference>